<organism evidence="1">
    <name type="scientific">marine sediment metagenome</name>
    <dbReference type="NCBI Taxonomy" id="412755"/>
    <lineage>
        <taxon>unclassified sequences</taxon>
        <taxon>metagenomes</taxon>
        <taxon>ecological metagenomes</taxon>
    </lineage>
</organism>
<feature type="non-terminal residue" evidence="1">
    <location>
        <position position="63"/>
    </location>
</feature>
<reference evidence="1" key="1">
    <citation type="journal article" date="2014" name="Front. Microbiol.">
        <title>High frequency of phylogenetically diverse reductive dehalogenase-homologous genes in deep subseafloor sedimentary metagenomes.</title>
        <authorList>
            <person name="Kawai M."/>
            <person name="Futagami T."/>
            <person name="Toyoda A."/>
            <person name="Takaki Y."/>
            <person name="Nishi S."/>
            <person name="Hori S."/>
            <person name="Arai W."/>
            <person name="Tsubouchi T."/>
            <person name="Morono Y."/>
            <person name="Uchiyama I."/>
            <person name="Ito T."/>
            <person name="Fujiyama A."/>
            <person name="Inagaki F."/>
            <person name="Takami H."/>
        </authorList>
    </citation>
    <scope>NUCLEOTIDE SEQUENCE</scope>
    <source>
        <strain evidence="1">Expedition CK06-06</strain>
    </source>
</reference>
<gene>
    <name evidence="1" type="ORF">S12H4_25413</name>
</gene>
<dbReference type="AlphaFoldDB" id="X1SFA9"/>
<protein>
    <submittedName>
        <fullName evidence="1">Uncharacterized protein</fullName>
    </submittedName>
</protein>
<sequence length="63" mass="7322">YDLALIDPYDTLVAASANPQYNAYNDPIEWLAHIAEYSGYYHIVITSWASDETANFHLYSYYH</sequence>
<name>X1SFA9_9ZZZZ</name>
<feature type="non-terminal residue" evidence="1">
    <location>
        <position position="1"/>
    </location>
</feature>
<accession>X1SFA9</accession>
<evidence type="ECO:0000313" key="1">
    <source>
        <dbReference type="EMBL" id="GAI74090.1"/>
    </source>
</evidence>
<dbReference type="EMBL" id="BARW01014244">
    <property type="protein sequence ID" value="GAI74090.1"/>
    <property type="molecule type" value="Genomic_DNA"/>
</dbReference>
<proteinExistence type="predicted"/>
<comment type="caution">
    <text evidence="1">The sequence shown here is derived from an EMBL/GenBank/DDBJ whole genome shotgun (WGS) entry which is preliminary data.</text>
</comment>